<dbReference type="Pfam" id="PF10886">
    <property type="entry name" value="DUF2685"/>
    <property type="match status" value="1"/>
</dbReference>
<organism evidence="1 2">
    <name type="scientific">Aeromonas phage phiAS5</name>
    <dbReference type="NCBI Taxonomy" id="879630"/>
    <lineage>
        <taxon>Viruses</taxon>
        <taxon>Duplodnaviria</taxon>
        <taxon>Heunggongvirae</taxon>
        <taxon>Uroviricota</taxon>
        <taxon>Caudoviricetes</taxon>
        <taxon>Pantevenvirales</taxon>
        <taxon>Straboviridae</taxon>
        <taxon>Chrysonvirus</taxon>
        <taxon>Chrysonvirus as5</taxon>
    </lineage>
</organism>
<protein>
    <submittedName>
        <fullName evidence="1">Uncharacterized protein</fullName>
    </submittedName>
</protein>
<dbReference type="Proteomes" id="UP000002236">
    <property type="component" value="Segment"/>
</dbReference>
<reference evidence="1 2" key="1">
    <citation type="journal article" date="2012" name="Vet. Microbiol.">
        <title>Complete genome sequence and characterization of a broad-host range T4-like bacteriophage phiAS5 infecting Aeromonas salmonicida subsp. salmonicida.</title>
        <authorList>
            <person name="Kim J.H."/>
            <person name="Son J.S."/>
            <person name="Choi Y.J."/>
            <person name="Choresca C.H.Jr."/>
            <person name="Shin S.P."/>
            <person name="Han J.E."/>
            <person name="Jun J.W."/>
            <person name="Park S.C."/>
        </authorList>
    </citation>
    <scope>NUCLEOTIDE SEQUENCE [LARGE SCALE GENOMIC DNA]</scope>
</reference>
<gene>
    <name evidence="1" type="ORF">phiAS5_ORF0041</name>
</gene>
<dbReference type="GeneID" id="9861448"/>
<evidence type="ECO:0000313" key="2">
    <source>
        <dbReference type="Proteomes" id="UP000002236"/>
    </source>
</evidence>
<dbReference type="InterPro" id="IPR024362">
    <property type="entry name" value="DUF2685"/>
</dbReference>
<dbReference type="EMBL" id="HM452126">
    <property type="protein sequence ID" value="ADM79884.1"/>
    <property type="molecule type" value="Genomic_DNA"/>
</dbReference>
<proteinExistence type="predicted"/>
<dbReference type="KEGG" id="vg:9861448"/>
<dbReference type="OrthoDB" id="28549at10239"/>
<name>E1A2D8_9CAUD</name>
<sequence length="55" mass="6209">MQKCAVCKQHILPSDRTVTIDGKIVHAEVCARYMEERTQISESTGGFDVEEIELL</sequence>
<evidence type="ECO:0000313" key="1">
    <source>
        <dbReference type="EMBL" id="ADM79884.1"/>
    </source>
</evidence>
<keyword evidence="2" id="KW-1185">Reference proteome</keyword>
<accession>E1A2D8</accession>
<dbReference type="RefSeq" id="YP_003969330.1">
    <property type="nucleotide sequence ID" value="NC_014636.1"/>
</dbReference>